<feature type="compositionally biased region" description="Polar residues" evidence="1">
    <location>
        <begin position="623"/>
        <end position="645"/>
    </location>
</feature>
<dbReference type="InParanoid" id="A0A0C2XIB3"/>
<reference evidence="3 4" key="1">
    <citation type="submission" date="2014-04" db="EMBL/GenBank/DDBJ databases">
        <title>Evolutionary Origins and Diversification of the Mycorrhizal Mutualists.</title>
        <authorList>
            <consortium name="DOE Joint Genome Institute"/>
            <consortium name="Mycorrhizal Genomics Consortium"/>
            <person name="Kohler A."/>
            <person name="Kuo A."/>
            <person name="Nagy L.G."/>
            <person name="Floudas D."/>
            <person name="Copeland A."/>
            <person name="Barry K.W."/>
            <person name="Cichocki N."/>
            <person name="Veneault-Fourrey C."/>
            <person name="LaButti K."/>
            <person name="Lindquist E.A."/>
            <person name="Lipzen A."/>
            <person name="Lundell T."/>
            <person name="Morin E."/>
            <person name="Murat C."/>
            <person name="Riley R."/>
            <person name="Ohm R."/>
            <person name="Sun H."/>
            <person name="Tunlid A."/>
            <person name="Henrissat B."/>
            <person name="Grigoriev I.V."/>
            <person name="Hibbett D.S."/>
            <person name="Martin F."/>
        </authorList>
    </citation>
    <scope>NUCLEOTIDE SEQUENCE [LARGE SCALE GENOMIC DNA]</scope>
    <source>
        <strain evidence="3 4">Koide BX008</strain>
    </source>
</reference>
<dbReference type="AlphaFoldDB" id="A0A0C2XIB3"/>
<feature type="compositionally biased region" description="Low complexity" evidence="1">
    <location>
        <begin position="701"/>
        <end position="718"/>
    </location>
</feature>
<dbReference type="InterPro" id="IPR013860">
    <property type="entry name" value="AreA_GATA"/>
</dbReference>
<feature type="region of interest" description="Disordered" evidence="1">
    <location>
        <begin position="295"/>
        <end position="465"/>
    </location>
</feature>
<keyword evidence="4" id="KW-1185">Reference proteome</keyword>
<accession>A0A0C2XIB3</accession>
<dbReference type="OrthoDB" id="5563539at2759"/>
<dbReference type="EMBL" id="KN818226">
    <property type="protein sequence ID" value="KIL69211.1"/>
    <property type="molecule type" value="Genomic_DNA"/>
</dbReference>
<evidence type="ECO:0000313" key="3">
    <source>
        <dbReference type="EMBL" id="KIL69211.1"/>
    </source>
</evidence>
<evidence type="ECO:0000256" key="1">
    <source>
        <dbReference type="SAM" id="MobiDB-lite"/>
    </source>
</evidence>
<dbReference type="HOGENOM" id="CLU_007439_1_0_1"/>
<feature type="domain" description="Nitrogen regulatory protein areA GATA-like" evidence="2">
    <location>
        <begin position="47"/>
        <end position="74"/>
    </location>
</feature>
<dbReference type="STRING" id="946122.A0A0C2XIB3"/>
<feature type="region of interest" description="Disordered" evidence="1">
    <location>
        <begin position="595"/>
        <end position="831"/>
    </location>
</feature>
<dbReference type="GO" id="GO:0005773">
    <property type="term" value="C:vacuole"/>
    <property type="evidence" value="ECO:0007669"/>
    <property type="project" value="GOC"/>
</dbReference>
<feature type="region of interest" description="Disordered" evidence="1">
    <location>
        <begin position="148"/>
        <end position="275"/>
    </location>
</feature>
<feature type="compositionally biased region" description="Basic and acidic residues" evidence="1">
    <location>
        <begin position="785"/>
        <end position="818"/>
    </location>
</feature>
<feature type="compositionally biased region" description="Low complexity" evidence="1">
    <location>
        <begin position="950"/>
        <end position="965"/>
    </location>
</feature>
<feature type="compositionally biased region" description="Low complexity" evidence="1">
    <location>
        <begin position="1003"/>
        <end position="1015"/>
    </location>
</feature>
<feature type="compositionally biased region" description="Acidic residues" evidence="1">
    <location>
        <begin position="345"/>
        <end position="361"/>
    </location>
</feature>
<sequence length="1038" mass="113368">MAYYLPVLLISVTNANIIPDDSSVSTLPRGQVDYLSHNWQEEDVWRSWRKMTRQKNEITNGIRLENASWRTWWKQRNKLKTITPETLNWLKDSDVTWLYGPLHTATDWTFPLKPKTDNPETALDGTNQLRHKPILKYRSISELLTSELPSSPVFSPDDLESEETQPQADIASDVSVPDCQATSSKSARPALLHTKSDTHITRWNPNRAFRKDSPPRIELPSASTDGIATSQNESGNDGYASQVRSSNSQDSSSTGASTTGLADRRSSNANQKKRHISFNTFVEQCIAIEKPNSMEDASKHWGPRRWDYDDGYEEDEEDNADDDEEVWDGRTRRPPLSGSAIAGSDSDEDEQSEEGIDDDDAIEIRSRSYSLLKSTPKKRGPRSPSASASMSPSSSSRSTSTSSASRSISTSSSSQIEHSIPPSTRVPSRRSSTTSTYRPRPRLYPVTHYSSFRSGSECEPQLTRNKRHSQIHVTIAPIAPTILKTTETGYDQWAEGFGDEGGSDDGLWGGRWGSYNEQAEGCKERDRRQTDDDVTTPVELVYVPPPFIGRFSLNIDAGTEEEDFDVGVEEERIEGEMGVDDTRCSYPKSRRVTDDSLLFASPSDSSAASTITPSSPNPAAVDTLSQPSHASSQSNGAPQTTFSESTSHENHFRLSSPEEGSSASPASSRSRSRSRTPSPFIDSPETVQNFGPDALFTRPNSSSPTAVLPSSSLLAPPVQRGRSSSYQDLASRGQQARGRSSARTPSSQSDREKNGSCESPIGSLSPDSSFIRVTSAVGGVYASGRLDKERQKDKERREEREQCRDRGRERERGRDRTGKRLSQSLSPDFESGVVMQDRSCYEGRAARVASNARSQETGAVEAAAKVSATGCSSEETKFSHIPTDGQDITKAGTDEDTQRRIQPTPSNSPTITMKAPPAGLVAQKVDTTFQTSSLTQAQPHSSHNSISQVSTSTIHNSSHTPSTHSPMVRSPIKGKSPLLMPPPPHPAKPSTSLSISPPGPRDSSPVGSPQQPGSPTTIVEKAVGMVSSAGAFFGLWNS</sequence>
<feature type="compositionally biased region" description="Low complexity" evidence="1">
    <location>
        <begin position="241"/>
        <end position="259"/>
    </location>
</feature>
<evidence type="ECO:0000259" key="2">
    <source>
        <dbReference type="Pfam" id="PF08550"/>
    </source>
</evidence>
<dbReference type="Pfam" id="PF08550">
    <property type="entry name" value="GATA_AreA"/>
    <property type="match status" value="1"/>
</dbReference>
<dbReference type="GO" id="GO:0042149">
    <property type="term" value="P:cellular response to glucose starvation"/>
    <property type="evidence" value="ECO:0007669"/>
    <property type="project" value="TreeGrafter"/>
</dbReference>
<feature type="compositionally biased region" description="Polar residues" evidence="1">
    <location>
        <begin position="925"/>
        <end position="949"/>
    </location>
</feature>
<protein>
    <recommendedName>
        <fullName evidence="2">Nitrogen regulatory protein areA GATA-like domain-containing protein</fullName>
    </recommendedName>
</protein>
<feature type="compositionally biased region" description="Low complexity" evidence="1">
    <location>
        <begin position="382"/>
        <end position="438"/>
    </location>
</feature>
<feature type="compositionally biased region" description="Polar residues" evidence="1">
    <location>
        <begin position="721"/>
        <end position="748"/>
    </location>
</feature>
<dbReference type="PANTHER" id="PTHR28051">
    <property type="entry name" value="PROTEIN MTL1-RELATED"/>
    <property type="match status" value="1"/>
</dbReference>
<dbReference type="InterPro" id="IPR052292">
    <property type="entry name" value="Glucose_repression_reg"/>
</dbReference>
<feature type="region of interest" description="Disordered" evidence="1">
    <location>
        <begin position="868"/>
        <end position="1016"/>
    </location>
</feature>
<name>A0A0C2XIB3_AMAMK</name>
<evidence type="ECO:0000313" key="4">
    <source>
        <dbReference type="Proteomes" id="UP000054549"/>
    </source>
</evidence>
<organism evidence="3 4">
    <name type="scientific">Amanita muscaria (strain Koide BX008)</name>
    <dbReference type="NCBI Taxonomy" id="946122"/>
    <lineage>
        <taxon>Eukaryota</taxon>
        <taxon>Fungi</taxon>
        <taxon>Dikarya</taxon>
        <taxon>Basidiomycota</taxon>
        <taxon>Agaricomycotina</taxon>
        <taxon>Agaricomycetes</taxon>
        <taxon>Agaricomycetidae</taxon>
        <taxon>Agaricales</taxon>
        <taxon>Pluteineae</taxon>
        <taxon>Amanitaceae</taxon>
        <taxon>Amanita</taxon>
    </lineage>
</organism>
<dbReference type="GO" id="GO:0007039">
    <property type="term" value="P:protein catabolic process in the vacuole"/>
    <property type="evidence" value="ECO:0007669"/>
    <property type="project" value="TreeGrafter"/>
</dbReference>
<gene>
    <name evidence="3" type="ORF">M378DRAFT_184421</name>
</gene>
<feature type="compositionally biased region" description="Polar residues" evidence="1">
    <location>
        <begin position="221"/>
        <end position="235"/>
    </location>
</feature>
<feature type="compositionally biased region" description="Low complexity" evidence="1">
    <location>
        <begin position="600"/>
        <end position="620"/>
    </location>
</feature>
<dbReference type="Proteomes" id="UP000054549">
    <property type="component" value="Unassembled WGS sequence"/>
</dbReference>
<proteinExistence type="predicted"/>
<feature type="compositionally biased region" description="Polar residues" evidence="1">
    <location>
        <begin position="900"/>
        <end position="911"/>
    </location>
</feature>
<feature type="compositionally biased region" description="Low complexity" evidence="1">
    <location>
        <begin position="655"/>
        <end position="679"/>
    </location>
</feature>
<feature type="compositionally biased region" description="Basic and acidic residues" evidence="1">
    <location>
        <begin position="295"/>
        <end position="308"/>
    </location>
</feature>
<dbReference type="PANTHER" id="PTHR28051:SF1">
    <property type="entry name" value="PROTEIN MTL1-RELATED"/>
    <property type="match status" value="1"/>
</dbReference>
<feature type="compositionally biased region" description="Acidic residues" evidence="1">
    <location>
        <begin position="309"/>
        <end position="326"/>
    </location>
</feature>